<keyword evidence="3" id="KW-0281">Fimbrium</keyword>
<feature type="transmembrane region" description="Helical" evidence="4">
    <location>
        <begin position="6"/>
        <end position="27"/>
    </location>
</feature>
<dbReference type="Gene3D" id="3.30.700.10">
    <property type="entry name" value="Glycoprotein, Type 4 Pilin"/>
    <property type="match status" value="1"/>
</dbReference>
<dbReference type="EMBL" id="SMFQ01000002">
    <property type="protein sequence ID" value="TCJ88297.1"/>
    <property type="molecule type" value="Genomic_DNA"/>
</dbReference>
<evidence type="ECO:0000256" key="1">
    <source>
        <dbReference type="ARBA" id="ARBA00005233"/>
    </source>
</evidence>
<comment type="caution">
    <text evidence="5">The sequence shown here is derived from an EMBL/GenBank/DDBJ whole genome shotgun (WGS) entry which is preliminary data.</text>
</comment>
<reference evidence="5 6" key="1">
    <citation type="submission" date="2019-03" db="EMBL/GenBank/DDBJ databases">
        <title>Genomic Encyclopedia of Type Strains, Phase IV (KMG-IV): sequencing the most valuable type-strain genomes for metagenomic binning, comparative biology and taxonomic classification.</title>
        <authorList>
            <person name="Goeker M."/>
        </authorList>
    </citation>
    <scope>NUCLEOTIDE SEQUENCE [LARGE SCALE GENOMIC DNA]</scope>
    <source>
        <strain evidence="5 6">DSM 24830</strain>
    </source>
</reference>
<protein>
    <submittedName>
        <fullName evidence="5">Type IV pilus assembly protein PilA</fullName>
    </submittedName>
</protein>
<dbReference type="PANTHER" id="PTHR30093">
    <property type="entry name" value="GENERAL SECRETION PATHWAY PROTEIN G"/>
    <property type="match status" value="1"/>
</dbReference>
<dbReference type="PROSITE" id="PS00409">
    <property type="entry name" value="PROKAR_NTER_METHYL"/>
    <property type="match status" value="1"/>
</dbReference>
<dbReference type="NCBIfam" id="TIGR02532">
    <property type="entry name" value="IV_pilin_GFxxxE"/>
    <property type="match status" value="1"/>
</dbReference>
<dbReference type="PANTHER" id="PTHR30093:SF34">
    <property type="entry name" value="PREPILIN PEPTIDASE-DEPENDENT PROTEIN D"/>
    <property type="match status" value="1"/>
</dbReference>
<dbReference type="RefSeq" id="WP_424273792.1">
    <property type="nucleotide sequence ID" value="NZ_BAAAFU010000008.1"/>
</dbReference>
<comment type="similarity">
    <text evidence="1 3">Belongs to the N-Me-Phe pilin family.</text>
</comment>
<name>A0A4R1F2C7_9GAMM</name>
<dbReference type="InterPro" id="IPR001082">
    <property type="entry name" value="Pilin"/>
</dbReference>
<proteinExistence type="inferred from homology"/>
<dbReference type="AlphaFoldDB" id="A0A4R1F2C7"/>
<dbReference type="GO" id="GO:0044096">
    <property type="term" value="C:type IV pilus"/>
    <property type="evidence" value="ECO:0007669"/>
    <property type="project" value="TreeGrafter"/>
</dbReference>
<keyword evidence="6" id="KW-1185">Reference proteome</keyword>
<dbReference type="InterPro" id="IPR045584">
    <property type="entry name" value="Pilin-like"/>
</dbReference>
<dbReference type="Pfam" id="PF07963">
    <property type="entry name" value="N_methyl"/>
    <property type="match status" value="1"/>
</dbReference>
<evidence type="ECO:0000256" key="4">
    <source>
        <dbReference type="SAM" id="Phobius"/>
    </source>
</evidence>
<evidence type="ECO:0000313" key="5">
    <source>
        <dbReference type="EMBL" id="TCJ88297.1"/>
    </source>
</evidence>
<keyword evidence="4" id="KW-1133">Transmembrane helix</keyword>
<keyword evidence="2" id="KW-0488">Methylation</keyword>
<evidence type="ECO:0000256" key="3">
    <source>
        <dbReference type="RuleBase" id="RU000389"/>
    </source>
</evidence>
<accession>A0A4R1F2C7</accession>
<dbReference type="SUPFAM" id="SSF54523">
    <property type="entry name" value="Pili subunits"/>
    <property type="match status" value="1"/>
</dbReference>
<sequence>MKLNSGFTLIELMIVVAIIGILAAIALPAYQDYLARTQAAESVVILDGARTSIEVSVSDDQINGFPTTTALLDENLGTKLHGTYGWISDANGAAGEGYVEFTFRANTNNQIAGKKIYYNRLITGNTADWTCDATSAGTGARKGDLTAKLIPKGCM</sequence>
<keyword evidence="4" id="KW-0812">Transmembrane</keyword>
<gene>
    <name evidence="5" type="ORF">EV695_0139</name>
</gene>
<dbReference type="GO" id="GO:0043107">
    <property type="term" value="P:type IV pilus-dependent motility"/>
    <property type="evidence" value="ECO:0007669"/>
    <property type="project" value="TreeGrafter"/>
</dbReference>
<evidence type="ECO:0000313" key="6">
    <source>
        <dbReference type="Proteomes" id="UP000294887"/>
    </source>
</evidence>
<evidence type="ECO:0000256" key="2">
    <source>
        <dbReference type="ARBA" id="ARBA00022481"/>
    </source>
</evidence>
<organism evidence="5 6">
    <name type="scientific">Cocleimonas flava</name>
    <dbReference type="NCBI Taxonomy" id="634765"/>
    <lineage>
        <taxon>Bacteria</taxon>
        <taxon>Pseudomonadati</taxon>
        <taxon>Pseudomonadota</taxon>
        <taxon>Gammaproteobacteria</taxon>
        <taxon>Thiotrichales</taxon>
        <taxon>Thiotrichaceae</taxon>
        <taxon>Cocleimonas</taxon>
    </lineage>
</organism>
<dbReference type="Proteomes" id="UP000294887">
    <property type="component" value="Unassembled WGS sequence"/>
</dbReference>
<dbReference type="GO" id="GO:0007155">
    <property type="term" value="P:cell adhesion"/>
    <property type="evidence" value="ECO:0007669"/>
    <property type="project" value="InterPro"/>
</dbReference>
<dbReference type="Pfam" id="PF00114">
    <property type="entry name" value="Pilin"/>
    <property type="match status" value="1"/>
</dbReference>
<keyword evidence="4" id="KW-0472">Membrane</keyword>
<dbReference type="InterPro" id="IPR012902">
    <property type="entry name" value="N_methyl_site"/>
</dbReference>